<organism evidence="2">
    <name type="scientific">uncultured Arthrobacter sp</name>
    <dbReference type="NCBI Taxonomy" id="114050"/>
    <lineage>
        <taxon>Bacteria</taxon>
        <taxon>Bacillati</taxon>
        <taxon>Actinomycetota</taxon>
        <taxon>Actinomycetes</taxon>
        <taxon>Micrococcales</taxon>
        <taxon>Micrococcaceae</taxon>
        <taxon>Arthrobacter</taxon>
        <taxon>environmental samples</taxon>
    </lineage>
</organism>
<dbReference type="EMBL" id="CADCTE010000016">
    <property type="protein sequence ID" value="CAA9215245.1"/>
    <property type="molecule type" value="Genomic_DNA"/>
</dbReference>
<name>A0A6J4H9H8_9MICC</name>
<reference evidence="2" key="1">
    <citation type="submission" date="2020-02" db="EMBL/GenBank/DDBJ databases">
        <authorList>
            <person name="Meier V. D."/>
        </authorList>
    </citation>
    <scope>NUCLEOTIDE SEQUENCE</scope>
    <source>
        <strain evidence="2">AVDCRST_MAG83</strain>
    </source>
</reference>
<feature type="non-terminal residue" evidence="2">
    <location>
        <position position="120"/>
    </location>
</feature>
<dbReference type="AlphaFoldDB" id="A0A6J4H9H8"/>
<evidence type="ECO:0000313" key="2">
    <source>
        <dbReference type="EMBL" id="CAA9215245.1"/>
    </source>
</evidence>
<feature type="region of interest" description="Disordered" evidence="1">
    <location>
        <begin position="1"/>
        <end position="120"/>
    </location>
</feature>
<feature type="non-terminal residue" evidence="2">
    <location>
        <position position="1"/>
    </location>
</feature>
<proteinExistence type="predicted"/>
<evidence type="ECO:0000256" key="1">
    <source>
        <dbReference type="SAM" id="MobiDB-lite"/>
    </source>
</evidence>
<protein>
    <submittedName>
        <fullName evidence="2">Transcriptional regulator, PadR family</fullName>
    </submittedName>
</protein>
<gene>
    <name evidence="2" type="ORF">AVDCRST_MAG83-328</name>
</gene>
<sequence>AHRQGPGRRFGNPTGAGDSVGRRPVRVRDPETRGRAVRRGHAVDRRDALSPAAPAGTPRLRLILMGHLGGRTPPQALRHHPRGPGGVRRPAGAVDGRGGGPSPGLAHRATPARRRAGVGV</sequence>
<accession>A0A6J4H9H8</accession>
<feature type="compositionally biased region" description="Basic residues" evidence="1">
    <location>
        <begin position="110"/>
        <end position="120"/>
    </location>
</feature>